<gene>
    <name evidence="3" type="ORF">TRIUR3_00438</name>
</gene>
<dbReference type="Pfam" id="PF00076">
    <property type="entry name" value="RRM_1"/>
    <property type="match status" value="1"/>
</dbReference>
<evidence type="ECO:0000313" key="3">
    <source>
        <dbReference type="EMBL" id="EMS64978.1"/>
    </source>
</evidence>
<dbReference type="OMA" id="QCRLIAY"/>
<feature type="region of interest" description="Disordered" evidence="2">
    <location>
        <begin position="1"/>
        <end position="25"/>
    </location>
</feature>
<dbReference type="InterPro" id="IPR050441">
    <property type="entry name" value="RBM"/>
</dbReference>
<dbReference type="Gene3D" id="3.30.70.330">
    <property type="match status" value="1"/>
</dbReference>
<sequence length="142" mass="16136">MSHSNQVRSRDKDDVRNPGNNLYVTGLSTRTQETDLEKFFSKEGKVKDCRVVIDPRTKESRGFAFVTMENVEDARRCIKYLHRTVLEGRLISVAKLSYPQISGPTLSGNKPHILGRSLQVKKSIVQHQNETITDLPFMSVAF</sequence>
<protein>
    <submittedName>
        <fullName evidence="3">Scaffold attachment factor B2</fullName>
    </submittedName>
</protein>
<dbReference type="PANTHER" id="PTHR48034">
    <property type="entry name" value="TRANSFORMER-2 SEX-DETERMINING PROTEIN-RELATED"/>
    <property type="match status" value="1"/>
</dbReference>
<accession>M7ZP18</accession>
<dbReference type="InterPro" id="IPR035979">
    <property type="entry name" value="RBD_domain_sf"/>
</dbReference>
<dbReference type="EMBL" id="KD049757">
    <property type="protein sequence ID" value="EMS64978.1"/>
    <property type="molecule type" value="Genomic_DNA"/>
</dbReference>
<dbReference type="eggNOG" id="KOG4661">
    <property type="taxonomic scope" value="Eukaryota"/>
</dbReference>
<evidence type="ECO:0000256" key="1">
    <source>
        <dbReference type="PROSITE-ProRule" id="PRU00176"/>
    </source>
</evidence>
<organism evidence="3">
    <name type="scientific">Triticum urartu</name>
    <name type="common">Red wild einkorn</name>
    <name type="synonym">Crithodium urartu</name>
    <dbReference type="NCBI Taxonomy" id="4572"/>
    <lineage>
        <taxon>Eukaryota</taxon>
        <taxon>Viridiplantae</taxon>
        <taxon>Streptophyta</taxon>
        <taxon>Embryophyta</taxon>
        <taxon>Tracheophyta</taxon>
        <taxon>Spermatophyta</taxon>
        <taxon>Magnoliopsida</taxon>
        <taxon>Liliopsida</taxon>
        <taxon>Poales</taxon>
        <taxon>Poaceae</taxon>
        <taxon>BOP clade</taxon>
        <taxon>Pooideae</taxon>
        <taxon>Triticodae</taxon>
        <taxon>Triticeae</taxon>
        <taxon>Triticinae</taxon>
        <taxon>Triticum</taxon>
    </lineage>
</organism>
<dbReference type="SMART" id="SM00360">
    <property type="entry name" value="RRM"/>
    <property type="match status" value="1"/>
</dbReference>
<keyword evidence="1" id="KW-0694">RNA-binding</keyword>
<evidence type="ECO:0000256" key="2">
    <source>
        <dbReference type="SAM" id="MobiDB-lite"/>
    </source>
</evidence>
<dbReference type="AlphaFoldDB" id="M7ZP18"/>
<dbReference type="InterPro" id="IPR003954">
    <property type="entry name" value="RRM_euk-type"/>
</dbReference>
<dbReference type="InterPro" id="IPR012677">
    <property type="entry name" value="Nucleotide-bd_a/b_plait_sf"/>
</dbReference>
<proteinExistence type="predicted"/>
<dbReference type="InterPro" id="IPR000504">
    <property type="entry name" value="RRM_dom"/>
</dbReference>
<dbReference type="GO" id="GO:0003723">
    <property type="term" value="F:RNA binding"/>
    <property type="evidence" value="ECO:0007669"/>
    <property type="project" value="UniProtKB-UniRule"/>
</dbReference>
<dbReference type="SMART" id="SM00361">
    <property type="entry name" value="RRM_1"/>
    <property type="match status" value="1"/>
</dbReference>
<name>M7ZP18_TRIUA</name>
<dbReference type="STRING" id="4572.M7ZP18"/>
<dbReference type="PROSITE" id="PS50102">
    <property type="entry name" value="RRM"/>
    <property type="match status" value="1"/>
</dbReference>
<dbReference type="SUPFAM" id="SSF54928">
    <property type="entry name" value="RNA-binding domain, RBD"/>
    <property type="match status" value="1"/>
</dbReference>
<reference evidence="3" key="1">
    <citation type="journal article" date="2013" name="Nature">
        <title>Draft genome of the wheat A-genome progenitor Triticum urartu.</title>
        <authorList>
            <person name="Ling H.Q."/>
            <person name="Zhao S."/>
            <person name="Liu D."/>
            <person name="Wang J."/>
            <person name="Sun H."/>
            <person name="Zhang C."/>
            <person name="Fan H."/>
            <person name="Li D."/>
            <person name="Dong L."/>
            <person name="Tao Y."/>
            <person name="Gao C."/>
            <person name="Wu H."/>
            <person name="Li Y."/>
            <person name="Cui Y."/>
            <person name="Guo X."/>
            <person name="Zheng S."/>
            <person name="Wang B."/>
            <person name="Yu K."/>
            <person name="Liang Q."/>
            <person name="Yang W."/>
            <person name="Lou X."/>
            <person name="Chen J."/>
            <person name="Feng M."/>
            <person name="Jian J."/>
            <person name="Zhang X."/>
            <person name="Luo G."/>
            <person name="Jiang Y."/>
            <person name="Liu J."/>
            <person name="Wang Z."/>
            <person name="Sha Y."/>
            <person name="Zhang B."/>
            <person name="Wu H."/>
            <person name="Tang D."/>
            <person name="Shen Q."/>
            <person name="Xue P."/>
            <person name="Zou S."/>
            <person name="Wang X."/>
            <person name="Liu X."/>
            <person name="Wang F."/>
            <person name="Yang Y."/>
            <person name="An X."/>
            <person name="Dong Z."/>
            <person name="Zhang K."/>
            <person name="Zhang X."/>
            <person name="Luo M.C."/>
            <person name="Dvorak J."/>
            <person name="Tong Y."/>
            <person name="Wang J."/>
            <person name="Yang H."/>
            <person name="Li Z."/>
            <person name="Wang D."/>
            <person name="Zhang A."/>
            <person name="Wang J."/>
        </authorList>
    </citation>
    <scope>NUCLEOTIDE SEQUENCE</scope>
</reference>